<evidence type="ECO:0000313" key="17">
    <source>
        <dbReference type="Proteomes" id="UP000085678"/>
    </source>
</evidence>
<evidence type="ECO:0000256" key="6">
    <source>
        <dbReference type="ARBA" id="ARBA00022475"/>
    </source>
</evidence>
<dbReference type="AlphaFoldDB" id="A0A1S3J3G4"/>
<evidence type="ECO:0000256" key="7">
    <source>
        <dbReference type="ARBA" id="ARBA00022490"/>
    </source>
</evidence>
<dbReference type="GO" id="GO:0016012">
    <property type="term" value="C:sarcoglycan complex"/>
    <property type="evidence" value="ECO:0007669"/>
    <property type="project" value="InterPro"/>
</dbReference>
<keyword evidence="8 16" id="KW-0812">Transmembrane</keyword>
<dbReference type="GO" id="GO:0042383">
    <property type="term" value="C:sarcolemma"/>
    <property type="evidence" value="ECO:0007669"/>
    <property type="project" value="UniProtKB-SubCell"/>
</dbReference>
<dbReference type="Pfam" id="PF04790">
    <property type="entry name" value="Sarcoglycan_1"/>
    <property type="match status" value="1"/>
</dbReference>
<evidence type="ECO:0000256" key="12">
    <source>
        <dbReference type="ARBA" id="ARBA00023157"/>
    </source>
</evidence>
<comment type="function">
    <text evidence="1">Component of the sarcoglycan complex, a subcomplex of the dystrophin-glycoprotein complex which forms a link between the F-actin cytoskeleton and the extracellular matrix.</text>
</comment>
<comment type="subcellular location">
    <subcellularLocation>
        <location evidence="3">Cell membrane</location>
        <location evidence="3">Sarcolemma</location>
        <topology evidence="3">Single-pass type II membrane protein</topology>
    </subcellularLocation>
    <subcellularLocation>
        <location evidence="2">Cytoplasm</location>
        <location evidence="2">Cytoskeleton</location>
    </subcellularLocation>
</comment>
<dbReference type="RefSeq" id="XP_013404939.1">
    <property type="nucleotide sequence ID" value="XM_013549485.1"/>
</dbReference>
<proteinExistence type="inferred from homology"/>
<sequence length="319" mass="35263">MADGATQSTSYYSLQPSHIRMSMRDKSLLKRRVNKEHSSNFRAGYVHVNEEHLHKTGLRGRKRYVFYAFLILLLLMVLGNLVVTIVILSLLRISHTGIAGMEFISPSLVLRFLTDADMGAVFLNGSSRVTSFQDLAVTGENQPIHMMVAGNVSSVNVLPHVTRIVVKDAFKIIHPQTGKVLFSTDFKKGFSHPFKHMETAEVLTNKISSAIDQDLNIESTTNLTFSGAQFLTADGKSFKATAGGDIVLNPKRGKITFDGKEGVYLDQVNSFLYPRRGDPGQLTYKLCVCAPSGKLFRVPVTQPGYGCANANEFKNPCRD</sequence>
<name>A0A1S3J3G4_LINAN</name>
<evidence type="ECO:0000256" key="14">
    <source>
        <dbReference type="ARBA" id="ARBA00023212"/>
    </source>
</evidence>
<dbReference type="GO" id="GO:0005856">
    <property type="term" value="C:cytoskeleton"/>
    <property type="evidence" value="ECO:0007669"/>
    <property type="project" value="UniProtKB-SubCell"/>
</dbReference>
<evidence type="ECO:0000313" key="19">
    <source>
        <dbReference type="RefSeq" id="XP_013404940.1"/>
    </source>
</evidence>
<keyword evidence="17" id="KW-1185">Reference proteome</keyword>
<evidence type="ECO:0000256" key="11">
    <source>
        <dbReference type="ARBA" id="ARBA00023136"/>
    </source>
</evidence>
<evidence type="ECO:0000256" key="10">
    <source>
        <dbReference type="ARBA" id="ARBA00022989"/>
    </source>
</evidence>
<keyword evidence="9" id="KW-0735">Signal-anchor</keyword>
<organism evidence="17 19">
    <name type="scientific">Lingula anatina</name>
    <name type="common">Brachiopod</name>
    <name type="synonym">Lingula unguis</name>
    <dbReference type="NCBI Taxonomy" id="7574"/>
    <lineage>
        <taxon>Eukaryota</taxon>
        <taxon>Metazoa</taxon>
        <taxon>Spiralia</taxon>
        <taxon>Lophotrochozoa</taxon>
        <taxon>Brachiopoda</taxon>
        <taxon>Linguliformea</taxon>
        <taxon>Lingulata</taxon>
        <taxon>Lingulida</taxon>
        <taxon>Linguloidea</taxon>
        <taxon>Lingulidae</taxon>
        <taxon>Lingula</taxon>
    </lineage>
</organism>
<evidence type="ECO:0000256" key="3">
    <source>
        <dbReference type="ARBA" id="ARBA00004274"/>
    </source>
</evidence>
<evidence type="ECO:0000256" key="2">
    <source>
        <dbReference type="ARBA" id="ARBA00004245"/>
    </source>
</evidence>
<dbReference type="InterPro" id="IPR027659">
    <property type="entry name" value="Sgcb"/>
</dbReference>
<dbReference type="STRING" id="7574.A0A1S3J3G4"/>
<comment type="similarity">
    <text evidence="4">Belongs to the sarcoglycan beta/delta/gamma/zeta family.</text>
</comment>
<gene>
    <name evidence="18 19" type="primary">LOC106169857</name>
</gene>
<evidence type="ECO:0000256" key="8">
    <source>
        <dbReference type="ARBA" id="ARBA00022692"/>
    </source>
</evidence>
<keyword evidence="6" id="KW-1003">Cell membrane</keyword>
<evidence type="ECO:0000256" key="9">
    <source>
        <dbReference type="ARBA" id="ARBA00022968"/>
    </source>
</evidence>
<evidence type="ECO:0000256" key="5">
    <source>
        <dbReference type="ARBA" id="ARBA00015329"/>
    </source>
</evidence>
<dbReference type="InterPro" id="IPR006875">
    <property type="entry name" value="Sarcoglycan"/>
</dbReference>
<evidence type="ECO:0000256" key="1">
    <source>
        <dbReference type="ARBA" id="ARBA00002860"/>
    </source>
</evidence>
<dbReference type="PANTHER" id="PTHR21142">
    <property type="entry name" value="SARCOGLYCANS"/>
    <property type="match status" value="1"/>
</dbReference>
<comment type="subunit">
    <text evidence="15">Cross-link to form 2 major subcomplexes: one consisting of SGCB, SGCD and SGCG and the other consisting of SGCB and SGCD. The association between SGCB and SGCG is particularly strong while SGCA is loosely associated with the other sarcoglycans.</text>
</comment>
<keyword evidence="13" id="KW-0325">Glycoprotein</keyword>
<feature type="transmembrane region" description="Helical" evidence="16">
    <location>
        <begin position="64"/>
        <end position="91"/>
    </location>
</feature>
<evidence type="ECO:0000256" key="4">
    <source>
        <dbReference type="ARBA" id="ARBA00007574"/>
    </source>
</evidence>
<keyword evidence="12" id="KW-1015">Disulfide bond</keyword>
<dbReference type="OrthoDB" id="5843723at2759"/>
<protein>
    <recommendedName>
        <fullName evidence="5">Beta-sarcoglycan</fullName>
    </recommendedName>
</protein>
<keyword evidence="10 16" id="KW-1133">Transmembrane helix</keyword>
<dbReference type="GO" id="GO:0007517">
    <property type="term" value="P:muscle organ development"/>
    <property type="evidence" value="ECO:0007669"/>
    <property type="project" value="InterPro"/>
</dbReference>
<dbReference type="GeneID" id="106169857"/>
<dbReference type="RefSeq" id="XP_013404940.1">
    <property type="nucleotide sequence ID" value="XM_013549486.1"/>
</dbReference>
<evidence type="ECO:0000256" key="16">
    <source>
        <dbReference type="SAM" id="Phobius"/>
    </source>
</evidence>
<evidence type="ECO:0000313" key="18">
    <source>
        <dbReference type="RefSeq" id="XP_013404939.1"/>
    </source>
</evidence>
<dbReference type="Proteomes" id="UP000085678">
    <property type="component" value="Unplaced"/>
</dbReference>
<evidence type="ECO:0000256" key="15">
    <source>
        <dbReference type="ARBA" id="ARBA00026041"/>
    </source>
</evidence>
<reference evidence="18 19" key="1">
    <citation type="submission" date="2025-04" db="UniProtKB">
        <authorList>
            <consortium name="RefSeq"/>
        </authorList>
    </citation>
    <scope>IDENTIFICATION</scope>
    <source>
        <tissue evidence="18 19">Gonads</tissue>
    </source>
</reference>
<dbReference type="KEGG" id="lak:106169857"/>
<accession>A0A1S3J3G4</accession>
<evidence type="ECO:0000256" key="13">
    <source>
        <dbReference type="ARBA" id="ARBA00023180"/>
    </source>
</evidence>
<keyword evidence="11 16" id="KW-0472">Membrane</keyword>
<keyword evidence="7" id="KW-0963">Cytoplasm</keyword>
<dbReference type="PANTHER" id="PTHR21142:SF2">
    <property type="entry name" value="BETA-SARCOGLYCAN"/>
    <property type="match status" value="1"/>
</dbReference>
<keyword evidence="14" id="KW-0206">Cytoskeleton</keyword>